<evidence type="ECO:0000313" key="2">
    <source>
        <dbReference type="EMBL" id="KAJ5202327.1"/>
    </source>
</evidence>
<reference evidence="2" key="2">
    <citation type="journal article" date="2023" name="IMA Fungus">
        <title>Comparative genomic study of the Penicillium genus elucidates a diverse pangenome and 15 lateral gene transfer events.</title>
        <authorList>
            <person name="Petersen C."/>
            <person name="Sorensen T."/>
            <person name="Nielsen M.R."/>
            <person name="Sondergaard T.E."/>
            <person name="Sorensen J.L."/>
            <person name="Fitzpatrick D.A."/>
            <person name="Frisvad J.C."/>
            <person name="Nielsen K.L."/>
        </authorList>
    </citation>
    <scope>NUCLEOTIDE SEQUENCE</scope>
    <source>
        <strain evidence="2">IBT 20477</strain>
    </source>
</reference>
<keyword evidence="1" id="KW-0732">Signal</keyword>
<sequence>MAKIYPSPMVNVVRSGTLITLVLFAVVLDEDDPGDEVDPGREFDLGDEVVRDKEVEGVETGVEVGKRLPLVIGWVPARLPIELCHKRLVEDGESLCGCIVRDRVRLGGLCKCIAVDVLSKTMTVVYRVEVPVLIMVVLIGVLCML</sequence>
<name>A0A9W9MJI1_9EURO</name>
<comment type="caution">
    <text evidence="2">The sequence shown here is derived from an EMBL/GenBank/DDBJ whole genome shotgun (WGS) entry which is preliminary data.</text>
</comment>
<feature type="signal peptide" evidence="1">
    <location>
        <begin position="1"/>
        <end position="24"/>
    </location>
</feature>
<organism evidence="2 3">
    <name type="scientific">Penicillium cf. viridicatum</name>
    <dbReference type="NCBI Taxonomy" id="2972119"/>
    <lineage>
        <taxon>Eukaryota</taxon>
        <taxon>Fungi</taxon>
        <taxon>Dikarya</taxon>
        <taxon>Ascomycota</taxon>
        <taxon>Pezizomycotina</taxon>
        <taxon>Eurotiomycetes</taxon>
        <taxon>Eurotiomycetidae</taxon>
        <taxon>Eurotiales</taxon>
        <taxon>Aspergillaceae</taxon>
        <taxon>Penicillium</taxon>
    </lineage>
</organism>
<evidence type="ECO:0000256" key="1">
    <source>
        <dbReference type="SAM" id="SignalP"/>
    </source>
</evidence>
<gene>
    <name evidence="2" type="ORF">N7449_004406</name>
</gene>
<dbReference type="OrthoDB" id="10603417at2759"/>
<protein>
    <submittedName>
        <fullName evidence="2">Uncharacterized protein</fullName>
    </submittedName>
</protein>
<reference evidence="2" key="1">
    <citation type="submission" date="2022-11" db="EMBL/GenBank/DDBJ databases">
        <authorList>
            <person name="Petersen C."/>
        </authorList>
    </citation>
    <scope>NUCLEOTIDE SEQUENCE</scope>
    <source>
        <strain evidence="2">IBT 20477</strain>
    </source>
</reference>
<dbReference type="AlphaFoldDB" id="A0A9W9MJI1"/>
<dbReference type="Proteomes" id="UP001150942">
    <property type="component" value="Unassembled WGS sequence"/>
</dbReference>
<keyword evidence="3" id="KW-1185">Reference proteome</keyword>
<feature type="chain" id="PRO_5040803250" evidence="1">
    <location>
        <begin position="25"/>
        <end position="145"/>
    </location>
</feature>
<evidence type="ECO:0000313" key="3">
    <source>
        <dbReference type="Proteomes" id="UP001150942"/>
    </source>
</evidence>
<proteinExistence type="predicted"/>
<accession>A0A9W9MJI1</accession>
<dbReference type="EMBL" id="JAPQKQ010000003">
    <property type="protein sequence ID" value="KAJ5202327.1"/>
    <property type="molecule type" value="Genomic_DNA"/>
</dbReference>